<organism evidence="1">
    <name type="scientific">Podoviridae sp. ctsUe5</name>
    <dbReference type="NCBI Taxonomy" id="2827750"/>
    <lineage>
        <taxon>Viruses</taxon>
        <taxon>Duplodnaviria</taxon>
        <taxon>Heunggongvirae</taxon>
        <taxon>Uroviricota</taxon>
        <taxon>Caudoviricetes</taxon>
    </lineage>
</organism>
<accession>A0A8S5S612</accession>
<name>A0A8S5S612_9CAUD</name>
<protein>
    <submittedName>
        <fullName evidence="1">Uncharacterized protein</fullName>
    </submittedName>
</protein>
<sequence>MEDLVTRNKRAELEKGLTLAVDTLELLCKGFATINKDGSYIYTDEYCRYIAVLSEARKQYLIAQQEMDRFEEENKDD</sequence>
<dbReference type="EMBL" id="BK032536">
    <property type="protein sequence ID" value="DAF46358.1"/>
    <property type="molecule type" value="Genomic_DNA"/>
</dbReference>
<proteinExistence type="predicted"/>
<evidence type="ECO:0000313" key="1">
    <source>
        <dbReference type="EMBL" id="DAF46358.1"/>
    </source>
</evidence>
<reference evidence="1" key="1">
    <citation type="journal article" date="2021" name="Proc. Natl. Acad. Sci. U.S.A.">
        <title>A Catalog of Tens of Thousands of Viruses from Human Metagenomes Reveals Hidden Associations with Chronic Diseases.</title>
        <authorList>
            <person name="Tisza M.J."/>
            <person name="Buck C.B."/>
        </authorList>
    </citation>
    <scope>NUCLEOTIDE SEQUENCE</scope>
    <source>
        <strain evidence="1">CtsUe5</strain>
    </source>
</reference>